<evidence type="ECO:0000313" key="2">
    <source>
        <dbReference type="EMBL" id="SME92151.1"/>
    </source>
</evidence>
<reference evidence="3" key="1">
    <citation type="submission" date="2017-04" db="EMBL/GenBank/DDBJ databases">
        <authorList>
            <person name="Varghese N."/>
            <person name="Submissions S."/>
        </authorList>
    </citation>
    <scope>NUCLEOTIDE SEQUENCE [LARGE SCALE GENOMIC DNA]</scope>
    <source>
        <strain evidence="3">Ballard 720</strain>
    </source>
</reference>
<name>A0A1X7C8X1_TRICW</name>
<proteinExistence type="predicted"/>
<dbReference type="EMBL" id="FXAH01000001">
    <property type="protein sequence ID" value="SME92151.1"/>
    <property type="molecule type" value="Genomic_DNA"/>
</dbReference>
<accession>A0A1X7C8X1</accession>
<feature type="region of interest" description="Disordered" evidence="1">
    <location>
        <begin position="1"/>
        <end position="29"/>
    </location>
</feature>
<dbReference type="Proteomes" id="UP000192911">
    <property type="component" value="Unassembled WGS sequence"/>
</dbReference>
<organism evidence="2 3">
    <name type="scientific">Trinickia caryophylli</name>
    <name type="common">Paraburkholderia caryophylli</name>
    <dbReference type="NCBI Taxonomy" id="28094"/>
    <lineage>
        <taxon>Bacteria</taxon>
        <taxon>Pseudomonadati</taxon>
        <taxon>Pseudomonadota</taxon>
        <taxon>Betaproteobacteria</taxon>
        <taxon>Burkholderiales</taxon>
        <taxon>Burkholderiaceae</taxon>
        <taxon>Trinickia</taxon>
    </lineage>
</organism>
<protein>
    <submittedName>
        <fullName evidence="2">Uncharacterized protein</fullName>
    </submittedName>
</protein>
<sequence>MVVNAWLPGDSQRDETTGKADSRRMDKRR</sequence>
<evidence type="ECO:0000313" key="3">
    <source>
        <dbReference type="Proteomes" id="UP000192911"/>
    </source>
</evidence>
<dbReference type="AlphaFoldDB" id="A0A1X7C8X1"/>
<feature type="compositionally biased region" description="Basic and acidic residues" evidence="1">
    <location>
        <begin position="11"/>
        <end position="29"/>
    </location>
</feature>
<evidence type="ECO:0000256" key="1">
    <source>
        <dbReference type="SAM" id="MobiDB-lite"/>
    </source>
</evidence>
<gene>
    <name evidence="2" type="ORF">SAMN06295900_10128</name>
</gene>
<keyword evidence="3" id="KW-1185">Reference proteome</keyword>